<name>A0A7X4KMI9_9BURK</name>
<accession>A0A7X4KMI9</accession>
<protein>
    <submittedName>
        <fullName evidence="3">ABC transporter substrate-binding protein</fullName>
    </submittedName>
</protein>
<dbReference type="AlphaFoldDB" id="A0A7X4KMI9"/>
<organism evidence="3 4">
    <name type="scientific">Pseudoduganella aquatica</name>
    <dbReference type="NCBI Taxonomy" id="2660641"/>
    <lineage>
        <taxon>Bacteria</taxon>
        <taxon>Pseudomonadati</taxon>
        <taxon>Pseudomonadota</taxon>
        <taxon>Betaproteobacteria</taxon>
        <taxon>Burkholderiales</taxon>
        <taxon>Oxalobacteraceae</taxon>
        <taxon>Telluria group</taxon>
        <taxon>Pseudoduganella</taxon>
    </lineage>
</organism>
<evidence type="ECO:0000259" key="2">
    <source>
        <dbReference type="SMART" id="SM00062"/>
    </source>
</evidence>
<evidence type="ECO:0000313" key="3">
    <source>
        <dbReference type="EMBL" id="MYN08188.1"/>
    </source>
</evidence>
<proteinExistence type="inferred from homology"/>
<dbReference type="RefSeq" id="WP_161072518.1">
    <property type="nucleotide sequence ID" value="NZ_CP086370.1"/>
</dbReference>
<dbReference type="CDD" id="cd01008">
    <property type="entry name" value="PBP2_NrtA_SsuA_CpmA_like"/>
    <property type="match status" value="1"/>
</dbReference>
<comment type="caution">
    <text evidence="3">The sequence shown here is derived from an EMBL/GenBank/DDBJ whole genome shotgun (WGS) entry which is preliminary data.</text>
</comment>
<comment type="similarity">
    <text evidence="1">Belongs to the bacterial solute-binding protein SsuA/TauA family.</text>
</comment>
<reference evidence="3 4" key="1">
    <citation type="submission" date="2019-12" db="EMBL/GenBank/DDBJ databases">
        <title>Novel species isolated from a subtropical stream in China.</title>
        <authorList>
            <person name="Lu H."/>
        </authorList>
    </citation>
    <scope>NUCLEOTIDE SEQUENCE [LARGE SCALE GENOMIC DNA]</scope>
    <source>
        <strain evidence="3 4">FT127W</strain>
    </source>
</reference>
<feature type="domain" description="Solute-binding protein family 3/N-terminal" evidence="2">
    <location>
        <begin position="37"/>
        <end position="254"/>
    </location>
</feature>
<gene>
    <name evidence="3" type="ORF">GTP77_12680</name>
</gene>
<dbReference type="Pfam" id="PF09084">
    <property type="entry name" value="NMT1"/>
    <property type="match status" value="1"/>
</dbReference>
<dbReference type="InterPro" id="IPR001638">
    <property type="entry name" value="Solute-binding_3/MltF_N"/>
</dbReference>
<dbReference type="EMBL" id="WWCU01000012">
    <property type="protein sequence ID" value="MYN08188.1"/>
    <property type="molecule type" value="Genomic_DNA"/>
</dbReference>
<keyword evidence="4" id="KW-1185">Reference proteome</keyword>
<sequence>MTKQTARRAAAALALLAGLGAAAWWWHSAGAAGPLEPLILATNTSYVAMCPVLAAQQQGYFARQGIAAQIQPHTSGKAALQAALQGRAHLATVADIPIMFAVLEQVPVTVVATYFRAERDHGIVGRKDHGVTLPASLKGKRVGVTPGTSSHFVLNAFLNRQHLAAADVAMVHLKPEEFAGALLRGDVDAVSGWEPYLDALLKQLGRNGVMFDTDDLYEIPYNIVGAHGYVRDHQDTIRKLLRALIDGNRYCAEQPQAAQAMTGAVLQSGSDKWRELWPTYRFAVGLDQALLVGLEDQSRWAMANRLAPAGKVPNFLGALDYQPLKAVAPAAVTVIH</sequence>
<dbReference type="PANTHER" id="PTHR30024">
    <property type="entry name" value="ALIPHATIC SULFONATES-BINDING PROTEIN-RELATED"/>
    <property type="match status" value="1"/>
</dbReference>
<dbReference type="SUPFAM" id="SSF53850">
    <property type="entry name" value="Periplasmic binding protein-like II"/>
    <property type="match status" value="1"/>
</dbReference>
<dbReference type="Proteomes" id="UP000450676">
    <property type="component" value="Unassembled WGS sequence"/>
</dbReference>
<evidence type="ECO:0000256" key="1">
    <source>
        <dbReference type="ARBA" id="ARBA00010742"/>
    </source>
</evidence>
<dbReference type="InterPro" id="IPR015168">
    <property type="entry name" value="SsuA/THI5"/>
</dbReference>
<evidence type="ECO:0000313" key="4">
    <source>
        <dbReference type="Proteomes" id="UP000450676"/>
    </source>
</evidence>
<dbReference type="Gene3D" id="3.40.190.10">
    <property type="entry name" value="Periplasmic binding protein-like II"/>
    <property type="match status" value="2"/>
</dbReference>
<dbReference type="SMART" id="SM00062">
    <property type="entry name" value="PBPb"/>
    <property type="match status" value="1"/>
</dbReference>